<evidence type="ECO:0000313" key="2">
    <source>
        <dbReference type="EMBL" id="CAB4142530.1"/>
    </source>
</evidence>
<reference evidence="2" key="1">
    <citation type="submission" date="2020-04" db="EMBL/GenBank/DDBJ databases">
        <authorList>
            <person name="Chiriac C."/>
            <person name="Salcher M."/>
            <person name="Ghai R."/>
            <person name="Kavagutti S V."/>
        </authorList>
    </citation>
    <scope>NUCLEOTIDE SEQUENCE</scope>
</reference>
<sequence length="51" mass="5683">MVNVLWFVLGGLFGSVLTVAYIRSQQLKAMHEMITRMTKDLIKNGGNNDGN</sequence>
<evidence type="ECO:0000256" key="1">
    <source>
        <dbReference type="SAM" id="Phobius"/>
    </source>
</evidence>
<name>A0A6J5MBJ9_9CAUD</name>
<proteinExistence type="predicted"/>
<feature type="transmembrane region" description="Helical" evidence="1">
    <location>
        <begin position="6"/>
        <end position="23"/>
    </location>
</feature>
<accession>A0A6J5MBJ9</accession>
<organism evidence="2">
    <name type="scientific">uncultured Caudovirales phage</name>
    <dbReference type="NCBI Taxonomy" id="2100421"/>
    <lineage>
        <taxon>Viruses</taxon>
        <taxon>Duplodnaviria</taxon>
        <taxon>Heunggongvirae</taxon>
        <taxon>Uroviricota</taxon>
        <taxon>Caudoviricetes</taxon>
        <taxon>Peduoviridae</taxon>
        <taxon>Maltschvirus</taxon>
        <taxon>Maltschvirus maltsch</taxon>
    </lineage>
</organism>
<keyword evidence="1" id="KW-1133">Transmembrane helix</keyword>
<protein>
    <submittedName>
        <fullName evidence="2">Uncharacterized protein</fullName>
    </submittedName>
</protein>
<dbReference type="EMBL" id="LR796409">
    <property type="protein sequence ID" value="CAB4142530.1"/>
    <property type="molecule type" value="Genomic_DNA"/>
</dbReference>
<keyword evidence="1" id="KW-0472">Membrane</keyword>
<keyword evidence="1" id="KW-0812">Transmembrane</keyword>
<gene>
    <name evidence="2" type="ORF">UFOVP451_26</name>
</gene>